<accession>A0A521CNM9</accession>
<keyword evidence="3 5" id="KW-1133">Transmembrane helix</keyword>
<dbReference type="OrthoDB" id="1092330at2"/>
<evidence type="ECO:0000256" key="3">
    <source>
        <dbReference type="ARBA" id="ARBA00022989"/>
    </source>
</evidence>
<reference evidence="6 7" key="1">
    <citation type="submission" date="2017-05" db="EMBL/GenBank/DDBJ databases">
        <authorList>
            <person name="Varghese N."/>
            <person name="Submissions S."/>
        </authorList>
    </citation>
    <scope>NUCLEOTIDE SEQUENCE [LARGE SCALE GENOMIC DNA]</scope>
    <source>
        <strain evidence="6 7">DSM 27040</strain>
    </source>
</reference>
<proteinExistence type="predicted"/>
<dbReference type="Proteomes" id="UP000319040">
    <property type="component" value="Unassembled WGS sequence"/>
</dbReference>
<evidence type="ECO:0000256" key="5">
    <source>
        <dbReference type="SAM" id="Phobius"/>
    </source>
</evidence>
<keyword evidence="7" id="KW-1185">Reference proteome</keyword>
<keyword evidence="4 5" id="KW-0472">Membrane</keyword>
<evidence type="ECO:0008006" key="8">
    <source>
        <dbReference type="Google" id="ProtNLM"/>
    </source>
</evidence>
<comment type="subcellular location">
    <subcellularLocation>
        <location evidence="1">Membrane</location>
        <topology evidence="1">Multi-pass membrane protein</topology>
    </subcellularLocation>
</comment>
<organism evidence="6 7">
    <name type="scientific">Saccharicrinis carchari</name>
    <dbReference type="NCBI Taxonomy" id="1168039"/>
    <lineage>
        <taxon>Bacteria</taxon>
        <taxon>Pseudomonadati</taxon>
        <taxon>Bacteroidota</taxon>
        <taxon>Bacteroidia</taxon>
        <taxon>Marinilabiliales</taxon>
        <taxon>Marinilabiliaceae</taxon>
        <taxon>Saccharicrinis</taxon>
    </lineage>
</organism>
<dbReference type="Pfam" id="PF09685">
    <property type="entry name" value="MamF_MmsF"/>
    <property type="match status" value="1"/>
</dbReference>
<dbReference type="EMBL" id="FXTB01000003">
    <property type="protein sequence ID" value="SMO61064.1"/>
    <property type="molecule type" value="Genomic_DNA"/>
</dbReference>
<protein>
    <recommendedName>
        <fullName evidence="8">DUF4870 domain-containing protein</fullName>
    </recommendedName>
</protein>
<evidence type="ECO:0000256" key="2">
    <source>
        <dbReference type="ARBA" id="ARBA00022692"/>
    </source>
</evidence>
<feature type="transmembrane region" description="Helical" evidence="5">
    <location>
        <begin position="70"/>
        <end position="91"/>
    </location>
</feature>
<feature type="transmembrane region" description="Helical" evidence="5">
    <location>
        <begin position="97"/>
        <end position="120"/>
    </location>
</feature>
<dbReference type="RefSeq" id="WP_142533038.1">
    <property type="nucleotide sequence ID" value="NZ_FXTB01000003.1"/>
</dbReference>
<evidence type="ECO:0000256" key="4">
    <source>
        <dbReference type="ARBA" id="ARBA00023136"/>
    </source>
</evidence>
<name>A0A521CNM9_SACCC</name>
<dbReference type="AlphaFoldDB" id="A0A521CNM9"/>
<keyword evidence="2 5" id="KW-0812">Transmembrane</keyword>
<evidence type="ECO:0000313" key="7">
    <source>
        <dbReference type="Proteomes" id="UP000319040"/>
    </source>
</evidence>
<dbReference type="InterPro" id="IPR019109">
    <property type="entry name" value="MamF_MmsF"/>
</dbReference>
<feature type="transmembrane region" description="Helical" evidence="5">
    <location>
        <begin position="23"/>
        <end position="49"/>
    </location>
</feature>
<evidence type="ECO:0000313" key="6">
    <source>
        <dbReference type="EMBL" id="SMO61064.1"/>
    </source>
</evidence>
<sequence>MINVRKFQYEPGEHETEKASNSYLMSLIALIAGLPLPIINLIATFIFYLANRKGTYFVRWHCTQALLSQVSVLFINSYAFWWTVSIIFTSQAVTNNYIAYLIAALLFNLAEFIATIYTAIQTRKGVHIEWWFYGNLSNLICNPKS</sequence>
<evidence type="ECO:0000256" key="1">
    <source>
        <dbReference type="ARBA" id="ARBA00004141"/>
    </source>
</evidence>
<gene>
    <name evidence="6" type="ORF">SAMN06265379_103350</name>
</gene>